<comment type="caution">
    <text evidence="40">The sequence shown here is derived from an EMBL/GenBank/DDBJ whole genome shotgun (WGS) entry which is preliminary data.</text>
</comment>
<protein>
    <recommendedName>
        <fullName evidence="13">Alanine--glyoxylate aminotransferase 2, mitochondrial</fullName>
        <ecNumber evidence="28">2.6.1.18</ecNumber>
        <ecNumber evidence="12">2.6.1.40</ecNumber>
        <ecNumber evidence="5">2.6.1.44</ecNumber>
    </recommendedName>
    <alternativeName>
        <fullName evidence="14">(R)-3-amino-2-methylpropionate--pyruvate transaminase</fullName>
    </alternativeName>
    <alternativeName>
        <fullName evidence="16">Beta-ALAAT II</fullName>
    </alternativeName>
    <alternativeName>
        <fullName evidence="17">Beta-alanine-pyruvate aminotransferase</fullName>
    </alternativeName>
    <alternativeName>
        <fullName evidence="30">D-3-aminoisobutyrate-pyruvate aminotransferase</fullName>
    </alternativeName>
    <alternativeName>
        <fullName evidence="15">D-AIBAT</fullName>
    </alternativeName>
    <alternativeName>
        <fullName evidence="29">D-beta-aminoisobutyrate-pyruvate aminotransferase</fullName>
    </alternativeName>
</protein>
<evidence type="ECO:0000256" key="15">
    <source>
        <dbReference type="ARBA" id="ARBA00041845"/>
    </source>
</evidence>
<evidence type="ECO:0000256" key="7">
    <source>
        <dbReference type="ARBA" id="ARBA00022679"/>
    </source>
</evidence>
<evidence type="ECO:0000256" key="18">
    <source>
        <dbReference type="ARBA" id="ARBA00043669"/>
    </source>
</evidence>
<comment type="cofactor">
    <cofactor evidence="1">
        <name>pyridoxal 5'-phosphate</name>
        <dbReference type="ChEBI" id="CHEBI:597326"/>
    </cofactor>
</comment>
<evidence type="ECO:0000256" key="28">
    <source>
        <dbReference type="ARBA" id="ARBA00044055"/>
    </source>
</evidence>
<dbReference type="Pfam" id="PF00202">
    <property type="entry name" value="Aminotran_3"/>
    <property type="match status" value="1"/>
</dbReference>
<evidence type="ECO:0000256" key="14">
    <source>
        <dbReference type="ARBA" id="ARBA00041662"/>
    </source>
</evidence>
<dbReference type="CDD" id="cd00610">
    <property type="entry name" value="OAT_like"/>
    <property type="match status" value="1"/>
</dbReference>
<dbReference type="EC" id="2.6.1.40" evidence="12"/>
<gene>
    <name evidence="40" type="ORF">PVAND_009244</name>
</gene>
<accession>A0A9J6CD57</accession>
<dbReference type="SUPFAM" id="SSF53383">
    <property type="entry name" value="PLP-dependent transferases"/>
    <property type="match status" value="1"/>
</dbReference>
<evidence type="ECO:0000256" key="25">
    <source>
        <dbReference type="ARBA" id="ARBA00043798"/>
    </source>
</evidence>
<keyword evidence="41" id="KW-1185">Reference proteome</keyword>
<comment type="catalytic activity">
    <reaction evidence="36">
        <text>oxaloacetate + L-alanine = L-aspartate + pyruvate</text>
        <dbReference type="Rhea" id="RHEA:77347"/>
        <dbReference type="ChEBI" id="CHEBI:15361"/>
        <dbReference type="ChEBI" id="CHEBI:16452"/>
        <dbReference type="ChEBI" id="CHEBI:29991"/>
        <dbReference type="ChEBI" id="CHEBI:57972"/>
    </reaction>
</comment>
<keyword evidence="10" id="KW-0496">Mitochondrion</keyword>
<dbReference type="InterPro" id="IPR049704">
    <property type="entry name" value="Aminotrans_3_PPA_site"/>
</dbReference>
<dbReference type="OrthoDB" id="10261433at2759"/>
<dbReference type="Gene3D" id="3.40.640.10">
    <property type="entry name" value="Type I PLP-dependent aspartate aminotransferase-like (Major domain)"/>
    <property type="match status" value="1"/>
</dbReference>
<dbReference type="EC" id="2.6.1.44" evidence="5"/>
<dbReference type="PIRSF" id="PIRSF000521">
    <property type="entry name" value="Transaminase_4ab_Lys_Orn"/>
    <property type="match status" value="1"/>
</dbReference>
<comment type="catalytic activity">
    <reaction evidence="22">
        <text>2-oxobutanoate + L-alanine = (2S)-2-aminobutanoate + pyruvate</text>
        <dbReference type="Rhea" id="RHEA:77355"/>
        <dbReference type="ChEBI" id="CHEBI:15361"/>
        <dbReference type="ChEBI" id="CHEBI:16763"/>
        <dbReference type="ChEBI" id="CHEBI:57972"/>
        <dbReference type="ChEBI" id="CHEBI:74359"/>
        <dbReference type="EC" id="2.6.1.44"/>
    </reaction>
</comment>
<evidence type="ECO:0000256" key="1">
    <source>
        <dbReference type="ARBA" id="ARBA00001933"/>
    </source>
</evidence>
<dbReference type="GO" id="GO:0019481">
    <property type="term" value="P:L-alanine catabolic process, by transamination"/>
    <property type="evidence" value="ECO:0007669"/>
    <property type="project" value="TreeGrafter"/>
</dbReference>
<evidence type="ECO:0000256" key="22">
    <source>
        <dbReference type="ARBA" id="ARBA00043751"/>
    </source>
</evidence>
<evidence type="ECO:0000256" key="32">
    <source>
        <dbReference type="ARBA" id="ARBA00048264"/>
    </source>
</evidence>
<comment type="catalytic activity">
    <reaction evidence="11">
        <text>glyoxylate + L-alanine = glycine + pyruvate</text>
        <dbReference type="Rhea" id="RHEA:24248"/>
        <dbReference type="ChEBI" id="CHEBI:15361"/>
        <dbReference type="ChEBI" id="CHEBI:36655"/>
        <dbReference type="ChEBI" id="CHEBI:57305"/>
        <dbReference type="ChEBI" id="CHEBI:57972"/>
        <dbReference type="EC" id="2.6.1.44"/>
    </reaction>
    <physiologicalReaction direction="left-to-right" evidence="11">
        <dbReference type="Rhea" id="RHEA:24249"/>
    </physiologicalReaction>
</comment>
<evidence type="ECO:0000256" key="17">
    <source>
        <dbReference type="ARBA" id="ARBA00042669"/>
    </source>
</evidence>
<keyword evidence="7" id="KW-0808">Transferase</keyword>
<comment type="catalytic activity">
    <reaction evidence="35">
        <text>N(omega)-methyl-L-arginine + glyoxylate = 5-(3-methylguanidino)-2-oxopentanoate + glycine</text>
        <dbReference type="Rhea" id="RHEA:77323"/>
        <dbReference type="ChEBI" id="CHEBI:36655"/>
        <dbReference type="ChEBI" id="CHEBI:57305"/>
        <dbReference type="ChEBI" id="CHEBI:114953"/>
        <dbReference type="ChEBI" id="CHEBI:197314"/>
    </reaction>
</comment>
<dbReference type="GO" id="GO:0005739">
    <property type="term" value="C:mitochondrion"/>
    <property type="evidence" value="ECO:0007669"/>
    <property type="project" value="UniProtKB-SubCell"/>
</dbReference>
<comment type="catalytic activity">
    <reaction evidence="33">
        <text>2-oxohexanoate + N(omega),N(omega)-dimethyl-L-arginine = L-2-aminohexanoate + 5-(3,3-dimethylguanidino)-2-oxopentanoate</text>
        <dbReference type="Rhea" id="RHEA:77363"/>
        <dbReference type="ChEBI" id="CHEBI:35177"/>
        <dbReference type="ChEBI" id="CHEBI:58326"/>
        <dbReference type="ChEBI" id="CHEBI:58455"/>
        <dbReference type="ChEBI" id="CHEBI:197301"/>
    </reaction>
</comment>
<evidence type="ECO:0000256" key="6">
    <source>
        <dbReference type="ARBA" id="ARBA00022576"/>
    </source>
</evidence>
<dbReference type="PANTHER" id="PTHR45688:SF3">
    <property type="entry name" value="ALANINE--GLYOXYLATE AMINOTRANSFERASE 2, MITOCHONDRIAL"/>
    <property type="match status" value="1"/>
</dbReference>
<evidence type="ECO:0000256" key="33">
    <source>
        <dbReference type="ARBA" id="ARBA00048500"/>
    </source>
</evidence>
<comment type="catalytic activity">
    <reaction evidence="24">
        <text>L-ornithine + pyruvate = 5-amino-2-oxopentanoate + L-alanine</text>
        <dbReference type="Rhea" id="RHEA:77327"/>
        <dbReference type="ChEBI" id="CHEBI:15361"/>
        <dbReference type="ChEBI" id="CHEBI:46911"/>
        <dbReference type="ChEBI" id="CHEBI:57972"/>
        <dbReference type="ChEBI" id="CHEBI:58802"/>
    </reaction>
</comment>
<comment type="catalytic activity">
    <reaction evidence="32">
        <text>L-ornithine + glyoxylate = 5-amino-2-oxopentanoate + glycine</text>
        <dbReference type="Rhea" id="RHEA:77331"/>
        <dbReference type="ChEBI" id="CHEBI:36655"/>
        <dbReference type="ChEBI" id="CHEBI:46911"/>
        <dbReference type="ChEBI" id="CHEBI:57305"/>
        <dbReference type="ChEBI" id="CHEBI:58802"/>
    </reaction>
</comment>
<comment type="catalytic activity">
    <reaction evidence="26">
        <text>3-oxopropanoate + L-alanine = beta-alanine + pyruvate</text>
        <dbReference type="Rhea" id="RHEA:14077"/>
        <dbReference type="ChEBI" id="CHEBI:15361"/>
        <dbReference type="ChEBI" id="CHEBI:33190"/>
        <dbReference type="ChEBI" id="CHEBI:57966"/>
        <dbReference type="ChEBI" id="CHEBI:57972"/>
        <dbReference type="EC" id="2.6.1.18"/>
    </reaction>
    <physiologicalReaction direction="right-to-left" evidence="26">
        <dbReference type="Rhea" id="RHEA:14079"/>
    </physiologicalReaction>
</comment>
<evidence type="ECO:0000256" key="16">
    <source>
        <dbReference type="ARBA" id="ARBA00042611"/>
    </source>
</evidence>
<dbReference type="InterPro" id="IPR015422">
    <property type="entry name" value="PyrdxlP-dep_Trfase_small"/>
</dbReference>
<evidence type="ECO:0000256" key="24">
    <source>
        <dbReference type="ARBA" id="ARBA00043777"/>
    </source>
</evidence>
<dbReference type="GO" id="GO:0008453">
    <property type="term" value="F:alanine-glyoxylate transaminase activity"/>
    <property type="evidence" value="ECO:0007669"/>
    <property type="project" value="UniProtKB-EC"/>
</dbReference>
<dbReference type="Proteomes" id="UP001107558">
    <property type="component" value="Chromosome 1"/>
</dbReference>
<dbReference type="EC" id="2.6.1.18" evidence="28"/>
<dbReference type="AlphaFoldDB" id="A0A9J6CD57"/>
<dbReference type="GO" id="GO:0016223">
    <property type="term" value="F:beta-alanine:pyruvate transaminase activity"/>
    <property type="evidence" value="ECO:0007669"/>
    <property type="project" value="UniProtKB-EC"/>
</dbReference>
<evidence type="ECO:0000256" key="29">
    <source>
        <dbReference type="ARBA" id="ARBA00044257"/>
    </source>
</evidence>
<dbReference type="InterPro" id="IPR015421">
    <property type="entry name" value="PyrdxlP-dep_Trfase_major"/>
</dbReference>
<keyword evidence="8 39" id="KW-0663">Pyridoxal phosphate</keyword>
<evidence type="ECO:0000256" key="20">
    <source>
        <dbReference type="ARBA" id="ARBA00043726"/>
    </source>
</evidence>
<dbReference type="InterPro" id="IPR015424">
    <property type="entry name" value="PyrdxlP-dep_Trfase"/>
</dbReference>
<evidence type="ECO:0000256" key="38">
    <source>
        <dbReference type="ARBA" id="ARBA00058068"/>
    </source>
</evidence>
<evidence type="ECO:0000313" key="41">
    <source>
        <dbReference type="Proteomes" id="UP001107558"/>
    </source>
</evidence>
<evidence type="ECO:0000256" key="5">
    <source>
        <dbReference type="ARBA" id="ARBA00013049"/>
    </source>
</evidence>
<evidence type="ECO:0000256" key="37">
    <source>
        <dbReference type="ARBA" id="ARBA00049480"/>
    </source>
</evidence>
<evidence type="ECO:0000256" key="11">
    <source>
        <dbReference type="ARBA" id="ARBA00033660"/>
    </source>
</evidence>
<evidence type="ECO:0000256" key="10">
    <source>
        <dbReference type="ARBA" id="ARBA00023128"/>
    </source>
</evidence>
<evidence type="ECO:0000313" key="40">
    <source>
        <dbReference type="EMBL" id="KAG5679691.1"/>
    </source>
</evidence>
<comment type="similarity">
    <text evidence="3 39">Belongs to the class-III pyridoxal-phosphate-dependent aminotransferase family.</text>
</comment>
<sequence length="423" mass="46779">MLRLNLLKDGISAAAIVKVNEKAISTLLQKCSFTSTTYNGPSYEKILELRKQFVTPSAIPFYRKPLLIHKGEMQFLYDHKGVKYLDMFAGIVTVSVGHCHPKVNAALEEQIKTLWHTTCIYMHPKVFEYSEKLASKLPGDLKVVYLTNSGSEANDLAILMSRLFTKNYDILTFKNAYHGGSTSTMGLTAQSTWHYPVPGLKNGIHHVMNPDPYTGIWGGSNCRDSPVQTNRKCDCTQGKCLAEDNYINQLESEFKYSLPRGKLAALFAESIQGVGGSVQFPRNYLKRAAEIVRAGGGLIVSDEVQTGFGRTGENYWGFENHGIVPDIVTMAKGIGNGFPLGAVVTTQKIAQVMTEAVHFNTFGGNPMACAVGKAVLDVIDEEKLQQNALDVGTYLLKGFEILREKYDIIGDVRGKVRFKVFLL</sequence>
<evidence type="ECO:0000256" key="34">
    <source>
        <dbReference type="ARBA" id="ARBA00048560"/>
    </source>
</evidence>
<dbReference type="GO" id="GO:0047305">
    <property type="term" value="F:(R)-3-amino-2-methylpropionate-pyruvate transaminase activity"/>
    <property type="evidence" value="ECO:0007669"/>
    <property type="project" value="UniProtKB-EC"/>
</dbReference>
<comment type="catalytic activity">
    <reaction evidence="21">
        <text>N(omega),N(omega)-dimethyl-L-arginine + oxaloacetate = 5-(3,3-dimethylguanidino)-2-oxopentanoate + L-aspartate</text>
        <dbReference type="Rhea" id="RHEA:77343"/>
        <dbReference type="ChEBI" id="CHEBI:16452"/>
        <dbReference type="ChEBI" id="CHEBI:29991"/>
        <dbReference type="ChEBI" id="CHEBI:58326"/>
        <dbReference type="ChEBI" id="CHEBI:197301"/>
    </reaction>
</comment>
<comment type="catalytic activity">
    <reaction evidence="25">
        <text>N(omega),N('omega)-dimethyl-L-arginine + pyruvate = 5-(3,3'-dimethylguanidino)-2-oxopentanoate + L-alanine</text>
        <dbReference type="Rhea" id="RHEA:77307"/>
        <dbReference type="ChEBI" id="CHEBI:15361"/>
        <dbReference type="ChEBI" id="CHEBI:57972"/>
        <dbReference type="ChEBI" id="CHEBI:197308"/>
        <dbReference type="ChEBI" id="CHEBI:197310"/>
    </reaction>
</comment>
<comment type="catalytic activity">
    <reaction evidence="34">
        <text>N(omega),N(omega)-dimethyl-L-arginine + 2-oxobutanoate = 5-(3,3-dimethylguanidino)-2-oxopentanoate + (2S)-2-aminobutanoate</text>
        <dbReference type="Rhea" id="RHEA:77351"/>
        <dbReference type="ChEBI" id="CHEBI:16763"/>
        <dbReference type="ChEBI" id="CHEBI:58326"/>
        <dbReference type="ChEBI" id="CHEBI:74359"/>
        <dbReference type="ChEBI" id="CHEBI:197301"/>
    </reaction>
</comment>
<evidence type="ECO:0000256" key="19">
    <source>
        <dbReference type="ARBA" id="ARBA00043679"/>
    </source>
</evidence>
<evidence type="ECO:0000256" key="4">
    <source>
        <dbReference type="ARBA" id="ARBA00011881"/>
    </source>
</evidence>
<comment type="catalytic activity">
    <reaction evidence="31">
        <text>N(omega),N(omega)-dimethyl-L-arginine + glyoxylate = 5-(3,3-dimethylguanidino)-2-oxopentanoate + glycine</text>
        <dbReference type="Rhea" id="RHEA:77311"/>
        <dbReference type="ChEBI" id="CHEBI:36655"/>
        <dbReference type="ChEBI" id="CHEBI:57305"/>
        <dbReference type="ChEBI" id="CHEBI:58326"/>
        <dbReference type="ChEBI" id="CHEBI:197301"/>
    </reaction>
</comment>
<evidence type="ECO:0000256" key="12">
    <source>
        <dbReference type="ARBA" id="ARBA00039130"/>
    </source>
</evidence>
<evidence type="ECO:0000256" key="39">
    <source>
        <dbReference type="RuleBase" id="RU003560"/>
    </source>
</evidence>
<dbReference type="GO" id="GO:0030170">
    <property type="term" value="F:pyridoxal phosphate binding"/>
    <property type="evidence" value="ECO:0007669"/>
    <property type="project" value="InterPro"/>
</dbReference>
<comment type="catalytic activity">
    <reaction evidence="19">
        <text>(2S)-2-aminobutanoate + glyoxylate = 2-oxobutanoate + glycine</text>
        <dbReference type="Rhea" id="RHEA:77339"/>
        <dbReference type="ChEBI" id="CHEBI:16763"/>
        <dbReference type="ChEBI" id="CHEBI:36655"/>
        <dbReference type="ChEBI" id="CHEBI:57305"/>
        <dbReference type="ChEBI" id="CHEBI:74359"/>
    </reaction>
</comment>
<evidence type="ECO:0000256" key="8">
    <source>
        <dbReference type="ARBA" id="ARBA00022898"/>
    </source>
</evidence>
<evidence type="ECO:0000256" key="36">
    <source>
        <dbReference type="ARBA" id="ARBA00048916"/>
    </source>
</evidence>
<proteinExistence type="inferred from homology"/>
<dbReference type="FunFam" id="3.40.640.10:FF:000055">
    <property type="entry name" value="Alanine--glyoxylate aminotransferase 2, mitochondrial"/>
    <property type="match status" value="1"/>
</dbReference>
<comment type="function">
    <text evidence="38">Multifunctional aminotransferase with a broad substrate specificity. Catalyzes the conversion of glyoxylate to glycine using alanine as the amino donor. Catalyzes metabolism of not L- but the D-isomer of D-beta-aminoisobutyric acid to generate 2-methyl-3-oxopropanoate and alanine. Catalyzes the transfer of the amino group from beta-alanine to pyruvate to yield L-alanine and 3-oxopropanoate. Can metabolize NG-monomethyl-L-arginine (NMMA), asymmetric NG,NG-dimethyl-L-arginine (ADMA) and symmetric NG,N'G-dimethyl-L-arginine (SDMA). ADMA is a potent inhibitor of nitric-oxide (NO) synthase, and this activity provides mechanism through which the kidney regulates blood pressure.</text>
</comment>
<comment type="subcellular location">
    <subcellularLocation>
        <location evidence="2">Mitochondrion</location>
    </subcellularLocation>
</comment>
<comment type="catalytic activity">
    <reaction evidence="20">
        <text>(R)-3-amino-2-methylpropanoate + pyruvate = 2-methyl-3-oxopropanoate + L-alanine</text>
        <dbReference type="Rhea" id="RHEA:18393"/>
        <dbReference type="ChEBI" id="CHEBI:15361"/>
        <dbReference type="ChEBI" id="CHEBI:57700"/>
        <dbReference type="ChEBI" id="CHEBI:57731"/>
        <dbReference type="ChEBI" id="CHEBI:57972"/>
        <dbReference type="EC" id="2.6.1.40"/>
    </reaction>
    <physiologicalReaction direction="left-to-right" evidence="20">
        <dbReference type="Rhea" id="RHEA:18394"/>
    </physiologicalReaction>
</comment>
<evidence type="ECO:0000256" key="13">
    <source>
        <dbReference type="ARBA" id="ARBA00039862"/>
    </source>
</evidence>
<organism evidence="40 41">
    <name type="scientific">Polypedilum vanderplanki</name>
    <name type="common">Sleeping chironomid midge</name>
    <dbReference type="NCBI Taxonomy" id="319348"/>
    <lineage>
        <taxon>Eukaryota</taxon>
        <taxon>Metazoa</taxon>
        <taxon>Ecdysozoa</taxon>
        <taxon>Arthropoda</taxon>
        <taxon>Hexapoda</taxon>
        <taxon>Insecta</taxon>
        <taxon>Pterygota</taxon>
        <taxon>Neoptera</taxon>
        <taxon>Endopterygota</taxon>
        <taxon>Diptera</taxon>
        <taxon>Nematocera</taxon>
        <taxon>Chironomoidea</taxon>
        <taxon>Chironomidae</taxon>
        <taxon>Chironominae</taxon>
        <taxon>Polypedilum</taxon>
        <taxon>Polypedilum</taxon>
    </lineage>
</organism>
<evidence type="ECO:0000256" key="30">
    <source>
        <dbReference type="ARBA" id="ARBA00044258"/>
    </source>
</evidence>
<dbReference type="InterPro" id="IPR005814">
    <property type="entry name" value="Aminotrans_3"/>
</dbReference>
<dbReference type="EMBL" id="JADBJN010000001">
    <property type="protein sequence ID" value="KAG5679691.1"/>
    <property type="molecule type" value="Genomic_DNA"/>
</dbReference>
<evidence type="ECO:0000256" key="26">
    <source>
        <dbReference type="ARBA" id="ARBA00043825"/>
    </source>
</evidence>
<evidence type="ECO:0000256" key="31">
    <source>
        <dbReference type="ARBA" id="ARBA00047892"/>
    </source>
</evidence>
<dbReference type="GO" id="GO:0009436">
    <property type="term" value="P:glyoxylate catabolic process"/>
    <property type="evidence" value="ECO:0007669"/>
    <property type="project" value="TreeGrafter"/>
</dbReference>
<evidence type="ECO:0000256" key="9">
    <source>
        <dbReference type="ARBA" id="ARBA00022946"/>
    </source>
</evidence>
<keyword evidence="9" id="KW-0809">Transit peptide</keyword>
<keyword evidence="6" id="KW-0032">Aminotransferase</keyword>
<comment type="catalytic activity">
    <reaction evidence="27">
        <text>2-oxopentanoate + N(omega),N(omega)-dimethyl-L-arginine = 5-(3,3-dimethylguanidino)-2-oxopentanoate + L-2-aminopentanoate</text>
        <dbReference type="Rhea" id="RHEA:77359"/>
        <dbReference type="ChEBI" id="CHEBI:28644"/>
        <dbReference type="ChEBI" id="CHEBI:58326"/>
        <dbReference type="ChEBI" id="CHEBI:58441"/>
        <dbReference type="ChEBI" id="CHEBI:197301"/>
    </reaction>
</comment>
<dbReference type="Gene3D" id="3.90.1150.10">
    <property type="entry name" value="Aspartate Aminotransferase, domain 1"/>
    <property type="match status" value="1"/>
</dbReference>
<evidence type="ECO:0000256" key="3">
    <source>
        <dbReference type="ARBA" id="ARBA00008954"/>
    </source>
</evidence>
<evidence type="ECO:0000256" key="21">
    <source>
        <dbReference type="ARBA" id="ARBA00043749"/>
    </source>
</evidence>
<evidence type="ECO:0000256" key="27">
    <source>
        <dbReference type="ARBA" id="ARBA00043826"/>
    </source>
</evidence>
<evidence type="ECO:0000256" key="35">
    <source>
        <dbReference type="ARBA" id="ARBA00048760"/>
    </source>
</evidence>
<comment type="catalytic activity">
    <reaction evidence="37">
        <text>N(omega),N('omega)-dimethyl-L-arginine + glyoxylate = 5-(3,3'-dimethylguanidino)-2-oxopentanoate + glycine</text>
        <dbReference type="Rhea" id="RHEA:77315"/>
        <dbReference type="ChEBI" id="CHEBI:36655"/>
        <dbReference type="ChEBI" id="CHEBI:57305"/>
        <dbReference type="ChEBI" id="CHEBI:197308"/>
        <dbReference type="ChEBI" id="CHEBI:197310"/>
    </reaction>
</comment>
<comment type="subunit">
    <text evidence="4">Homotetramer.</text>
</comment>
<comment type="catalytic activity">
    <reaction evidence="18">
        <text>N(omega),N(omega)-dimethyl-L-arginine + pyruvate = 5-(3,3-dimethylguanidino)-2-oxopentanoate + L-alanine</text>
        <dbReference type="Rhea" id="RHEA:77303"/>
        <dbReference type="ChEBI" id="CHEBI:15361"/>
        <dbReference type="ChEBI" id="CHEBI:57972"/>
        <dbReference type="ChEBI" id="CHEBI:58326"/>
        <dbReference type="ChEBI" id="CHEBI:197301"/>
    </reaction>
</comment>
<evidence type="ECO:0000256" key="23">
    <source>
        <dbReference type="ARBA" id="ARBA00043758"/>
    </source>
</evidence>
<comment type="catalytic activity">
    <reaction evidence="23">
        <text>N(omega)-methyl-L-arginine + pyruvate = 5-(3-methylguanidino)-2-oxopentanoate + L-alanine</text>
        <dbReference type="Rhea" id="RHEA:77319"/>
        <dbReference type="ChEBI" id="CHEBI:15361"/>
        <dbReference type="ChEBI" id="CHEBI:57972"/>
        <dbReference type="ChEBI" id="CHEBI:114953"/>
        <dbReference type="ChEBI" id="CHEBI:197314"/>
    </reaction>
</comment>
<dbReference type="PROSITE" id="PS00600">
    <property type="entry name" value="AA_TRANSFER_CLASS_3"/>
    <property type="match status" value="1"/>
</dbReference>
<dbReference type="PANTHER" id="PTHR45688">
    <property type="match status" value="1"/>
</dbReference>
<name>A0A9J6CD57_POLVA</name>
<reference evidence="40" key="1">
    <citation type="submission" date="2021-03" db="EMBL/GenBank/DDBJ databases">
        <title>Chromosome level genome of the anhydrobiotic midge Polypedilum vanderplanki.</title>
        <authorList>
            <person name="Yoshida Y."/>
            <person name="Kikawada T."/>
            <person name="Gusev O."/>
        </authorList>
    </citation>
    <scope>NUCLEOTIDE SEQUENCE</scope>
    <source>
        <strain evidence="40">NIAS01</strain>
        <tissue evidence="40">Whole body or cell culture</tissue>
    </source>
</reference>
<evidence type="ECO:0000256" key="2">
    <source>
        <dbReference type="ARBA" id="ARBA00004173"/>
    </source>
</evidence>